<sequence length="348" mass="38823">MTAGSGCRSDACPLVCTIVLNWNRPDATLSFLESLLPSVRSGATSLIICDNGSEDDSVRRFGDWAAGAIVPDRDDRSPSDWDVLLIRTPRNLGYAGGNNLGIRRALSRGFRYIWIVNNDVEVAPEALEALVECAERDASAMILGSTVLDFAARDTVQYAGGARYLAPFTMIRNPYRGMPVDRMRAATRPAKLDYVSGCAMFCRAEIFRSYGLLDERFFLYFEELDLAYRLPDPRSQLRWCPESLVFHHEGHSAGGRSAGNRTESARSSYHENLSALRLTRKHWPLYLPIAMLARLCGKSLAAVSNGRWHLLEPLMRAFLEFLKDPEGRHGSGSELAVTEEILSCRIRL</sequence>
<dbReference type="Proteomes" id="UP000005459">
    <property type="component" value="Unassembled WGS sequence"/>
</dbReference>
<dbReference type="InterPro" id="IPR001173">
    <property type="entry name" value="Glyco_trans_2-like"/>
</dbReference>
<evidence type="ECO:0000313" key="6">
    <source>
        <dbReference type="Proteomes" id="UP000005459"/>
    </source>
</evidence>
<evidence type="ECO:0000313" key="5">
    <source>
        <dbReference type="EMBL" id="EGV19370.1"/>
    </source>
</evidence>
<comment type="similarity">
    <text evidence="1">Belongs to the glycosyltransferase 2 family.</text>
</comment>
<evidence type="ECO:0000256" key="1">
    <source>
        <dbReference type="ARBA" id="ARBA00006739"/>
    </source>
</evidence>
<accession>F9U9B2</accession>
<dbReference type="PANTHER" id="PTHR43179">
    <property type="entry name" value="RHAMNOSYLTRANSFERASE WBBL"/>
    <property type="match status" value="1"/>
</dbReference>
<dbReference type="InterPro" id="IPR029044">
    <property type="entry name" value="Nucleotide-diphossugar_trans"/>
</dbReference>
<dbReference type="Pfam" id="PF00535">
    <property type="entry name" value="Glycos_transf_2"/>
    <property type="match status" value="1"/>
</dbReference>
<organism evidence="5 6">
    <name type="scientific">Thiocapsa marina 5811</name>
    <dbReference type="NCBI Taxonomy" id="768671"/>
    <lineage>
        <taxon>Bacteria</taxon>
        <taxon>Pseudomonadati</taxon>
        <taxon>Pseudomonadota</taxon>
        <taxon>Gammaproteobacteria</taxon>
        <taxon>Chromatiales</taxon>
        <taxon>Chromatiaceae</taxon>
        <taxon>Thiocapsa</taxon>
    </lineage>
</organism>
<reference evidence="5 6" key="1">
    <citation type="submission" date="2011-06" db="EMBL/GenBank/DDBJ databases">
        <title>The draft genome of Thiocapsa marina 5811.</title>
        <authorList>
            <consortium name="US DOE Joint Genome Institute (JGI-PGF)"/>
            <person name="Lucas S."/>
            <person name="Han J."/>
            <person name="Cheng J.-F."/>
            <person name="Goodwin L."/>
            <person name="Pitluck S."/>
            <person name="Peters L."/>
            <person name="Land M.L."/>
            <person name="Hauser L."/>
            <person name="Vogl K."/>
            <person name="Liu Z."/>
            <person name="Imhoff J."/>
            <person name="Thiel V."/>
            <person name="Frigaard N.-U."/>
            <person name="Bryant D."/>
            <person name="Woyke T.J."/>
        </authorList>
    </citation>
    <scope>NUCLEOTIDE SEQUENCE [LARGE SCALE GENOMIC DNA]</scope>
    <source>
        <strain evidence="5 6">5811</strain>
    </source>
</reference>
<dbReference type="eggNOG" id="COG1216">
    <property type="taxonomic scope" value="Bacteria"/>
</dbReference>
<keyword evidence="2" id="KW-0328">Glycosyltransferase</keyword>
<dbReference type="STRING" id="768671.ThimaDRAFT_1514"/>
<evidence type="ECO:0000259" key="4">
    <source>
        <dbReference type="Pfam" id="PF00535"/>
    </source>
</evidence>
<dbReference type="AlphaFoldDB" id="F9U9B2"/>
<proteinExistence type="inferred from homology"/>
<keyword evidence="3 5" id="KW-0808">Transferase</keyword>
<gene>
    <name evidence="5" type="ORF">ThimaDRAFT_1514</name>
</gene>
<dbReference type="EMBL" id="AFWV01000004">
    <property type="protein sequence ID" value="EGV19370.1"/>
    <property type="molecule type" value="Genomic_DNA"/>
</dbReference>
<protein>
    <submittedName>
        <fullName evidence="5">Glycosyl transferase family 2</fullName>
    </submittedName>
</protein>
<dbReference type="PANTHER" id="PTHR43179:SF12">
    <property type="entry name" value="GALACTOFURANOSYLTRANSFERASE GLFT2"/>
    <property type="match status" value="1"/>
</dbReference>
<feature type="domain" description="Glycosyltransferase 2-like" evidence="4">
    <location>
        <begin position="18"/>
        <end position="209"/>
    </location>
</feature>
<dbReference type="GO" id="GO:0016757">
    <property type="term" value="F:glycosyltransferase activity"/>
    <property type="evidence" value="ECO:0007669"/>
    <property type="project" value="UniProtKB-KW"/>
</dbReference>
<evidence type="ECO:0000256" key="2">
    <source>
        <dbReference type="ARBA" id="ARBA00022676"/>
    </source>
</evidence>
<name>F9U9B2_9GAMM</name>
<dbReference type="CDD" id="cd04186">
    <property type="entry name" value="GT_2_like_c"/>
    <property type="match status" value="1"/>
</dbReference>
<evidence type="ECO:0000256" key="3">
    <source>
        <dbReference type="ARBA" id="ARBA00022679"/>
    </source>
</evidence>
<dbReference type="SUPFAM" id="SSF53448">
    <property type="entry name" value="Nucleotide-diphospho-sugar transferases"/>
    <property type="match status" value="1"/>
</dbReference>
<dbReference type="Gene3D" id="3.90.550.10">
    <property type="entry name" value="Spore Coat Polysaccharide Biosynthesis Protein SpsA, Chain A"/>
    <property type="match status" value="1"/>
</dbReference>
<keyword evidence="6" id="KW-1185">Reference proteome</keyword>